<dbReference type="PROSITE" id="PS50297">
    <property type="entry name" value="ANK_REP_REGION"/>
    <property type="match status" value="1"/>
</dbReference>
<evidence type="ECO:0000256" key="5">
    <source>
        <dbReference type="ARBA" id="ARBA00022525"/>
    </source>
</evidence>
<dbReference type="PANTHER" id="PTHR10117">
    <property type="entry name" value="TRANSIENT RECEPTOR POTENTIAL CHANNEL"/>
    <property type="match status" value="1"/>
</dbReference>
<dbReference type="GO" id="GO:0034703">
    <property type="term" value="C:cation channel complex"/>
    <property type="evidence" value="ECO:0007669"/>
    <property type="project" value="TreeGrafter"/>
</dbReference>
<feature type="transmembrane region" description="Helical" evidence="15">
    <location>
        <begin position="368"/>
        <end position="389"/>
    </location>
</feature>
<evidence type="ECO:0000256" key="11">
    <source>
        <dbReference type="ARBA" id="ARBA00023065"/>
    </source>
</evidence>
<dbReference type="GO" id="GO:0005576">
    <property type="term" value="C:extracellular region"/>
    <property type="evidence" value="ECO:0007669"/>
    <property type="project" value="UniProtKB-SubCell"/>
</dbReference>
<dbReference type="GO" id="GO:0006887">
    <property type="term" value="P:exocytosis"/>
    <property type="evidence" value="ECO:0007669"/>
    <property type="project" value="UniProtKB-KW"/>
</dbReference>
<dbReference type="Pfam" id="PF08344">
    <property type="entry name" value="TRP_2"/>
    <property type="match status" value="1"/>
</dbReference>
<dbReference type="SMART" id="SM00248">
    <property type="entry name" value="ANK"/>
    <property type="match status" value="2"/>
</dbReference>
<keyword evidence="10" id="KW-0638">Presynaptic neurotoxin</keyword>
<gene>
    <name evidence="17" type="ORF">HNY73_001321</name>
</gene>
<reference evidence="17" key="2">
    <citation type="submission" date="2020-06" db="EMBL/GenBank/DDBJ databases">
        <authorList>
            <person name="Sheffer M."/>
        </authorList>
    </citation>
    <scope>NUCLEOTIDE SEQUENCE</scope>
</reference>
<comment type="caution">
    <text evidence="17">The sequence shown here is derived from an EMBL/GenBank/DDBJ whole genome shotgun (WGS) entry which is preliminary data.</text>
</comment>
<evidence type="ECO:0000256" key="3">
    <source>
        <dbReference type="ARBA" id="ARBA00022448"/>
    </source>
</evidence>
<dbReference type="GO" id="GO:0070679">
    <property type="term" value="F:inositol 1,4,5 trisphosphate binding"/>
    <property type="evidence" value="ECO:0007669"/>
    <property type="project" value="TreeGrafter"/>
</dbReference>
<sequence>MASATSTAPSKQLKKGARRGSTIEVLEERRVSLPLARLNLDEERFFELVESGSVNAVQSFLNEHKTLNLNCTNYKGMSALHIALKKENEPMVKMLLGRPDIEVKDAALQAVATGNVEFATAVLDVMNLVQPGREMLGSTESTDYSPDITPLALAAQNGDYKMVRMLLGRGHKLDKPHVPTCLCPKCKGLLREHGSALSRIRLNAYRAISNPSYICQVTDDPILYCFLLDAELFESALMDKEFRAEYGELGDEVRGFTVEVLNQCRNTAEVELLLKLPNGFDFQSQKTDYPRLQLALDYKQKEFVAHSMVQQVLTGHWLGEFRSWPRRSLLRKILHVFFRILLLPFISLFLLLVPWLKQLGKYHSPVNRFLLSLASYLLFLTSVFMVNILDTGHFNKGPPGTGFEGIVVIFVLGHIWSTIRQFWVEGYKRFFRAPWNWYDICMQIFFTCTFIFWLVAAFDKWQEDVNKKTEPDRKAWNSYDATLVHEGLFAIASVLASGKLAYYCLQSSRLGPLQDNADVEFKFHRTKLWMHFFDDSTLVPSPFNLIPSPGFFKNVGIYCTALANKSPDVQAKFSWQALMSSLVQRYFRAKEGDE</sequence>
<dbReference type="GO" id="GO:0044231">
    <property type="term" value="C:host cell presynaptic membrane"/>
    <property type="evidence" value="ECO:0007669"/>
    <property type="project" value="UniProtKB-KW"/>
</dbReference>
<evidence type="ECO:0000259" key="16">
    <source>
        <dbReference type="SMART" id="SM01420"/>
    </source>
</evidence>
<keyword evidence="9" id="KW-0677">Repeat</keyword>
<keyword evidence="3" id="KW-0813">Transport</keyword>
<evidence type="ECO:0000313" key="18">
    <source>
        <dbReference type="Proteomes" id="UP000807504"/>
    </source>
</evidence>
<dbReference type="GO" id="GO:0015279">
    <property type="term" value="F:store-operated calcium channel activity"/>
    <property type="evidence" value="ECO:0007669"/>
    <property type="project" value="TreeGrafter"/>
</dbReference>
<keyword evidence="18" id="KW-1185">Reference proteome</keyword>
<dbReference type="InterPro" id="IPR002110">
    <property type="entry name" value="Ankyrin_rpt"/>
</dbReference>
<dbReference type="InterPro" id="IPR013555">
    <property type="entry name" value="TRP_dom"/>
</dbReference>
<evidence type="ECO:0000256" key="10">
    <source>
        <dbReference type="ARBA" id="ARBA00023028"/>
    </source>
</evidence>
<keyword evidence="6" id="KW-1052">Target cell membrane</keyword>
<dbReference type="InterPro" id="IPR036770">
    <property type="entry name" value="Ankyrin_rpt-contain_sf"/>
</dbReference>
<keyword evidence="17" id="KW-0675">Receptor</keyword>
<dbReference type="AlphaFoldDB" id="A0A8T0G3C7"/>
<evidence type="ECO:0000256" key="8">
    <source>
        <dbReference type="ARBA" id="ARBA00022699"/>
    </source>
</evidence>
<organism evidence="17 18">
    <name type="scientific">Argiope bruennichi</name>
    <name type="common">Wasp spider</name>
    <name type="synonym">Aranea bruennichi</name>
    <dbReference type="NCBI Taxonomy" id="94029"/>
    <lineage>
        <taxon>Eukaryota</taxon>
        <taxon>Metazoa</taxon>
        <taxon>Ecdysozoa</taxon>
        <taxon>Arthropoda</taxon>
        <taxon>Chelicerata</taxon>
        <taxon>Arachnida</taxon>
        <taxon>Araneae</taxon>
        <taxon>Araneomorphae</taxon>
        <taxon>Entelegynae</taxon>
        <taxon>Araneoidea</taxon>
        <taxon>Araneidae</taxon>
        <taxon>Argiope</taxon>
    </lineage>
</organism>
<keyword evidence="8" id="KW-0528">Neurotoxin</keyword>
<dbReference type="SMART" id="SM01420">
    <property type="entry name" value="TRP_2"/>
    <property type="match status" value="1"/>
</dbReference>
<accession>A0A8T0G3C7</accession>
<dbReference type="GO" id="GO:0090729">
    <property type="term" value="F:toxin activity"/>
    <property type="evidence" value="ECO:0007669"/>
    <property type="project" value="UniProtKB-KW"/>
</dbReference>
<reference evidence="17" key="1">
    <citation type="journal article" date="2020" name="bioRxiv">
        <title>Chromosome-level reference genome of the European wasp spider Argiope bruennichi: a resource for studies on range expansion and evolutionary adaptation.</title>
        <authorList>
            <person name="Sheffer M.M."/>
            <person name="Hoppe A."/>
            <person name="Krehenwinkel H."/>
            <person name="Uhl G."/>
            <person name="Kuss A.W."/>
            <person name="Jensen L."/>
            <person name="Jensen C."/>
            <person name="Gillespie R.G."/>
            <person name="Hoff K.J."/>
            <person name="Prost S."/>
        </authorList>
    </citation>
    <scope>NUCLEOTIDE SEQUENCE</scope>
</reference>
<keyword evidence="15" id="KW-0472">Membrane</keyword>
<evidence type="ECO:0000256" key="1">
    <source>
        <dbReference type="ARBA" id="ARBA00004175"/>
    </source>
</evidence>
<dbReference type="PROSITE" id="PS50088">
    <property type="entry name" value="ANK_REPEAT"/>
    <property type="match status" value="1"/>
</dbReference>
<dbReference type="SUPFAM" id="SSF48403">
    <property type="entry name" value="Ankyrin repeat"/>
    <property type="match status" value="1"/>
</dbReference>
<keyword evidence="15" id="KW-1133">Transmembrane helix</keyword>
<keyword evidence="15" id="KW-0812">Transmembrane</keyword>
<keyword evidence="7" id="KW-0800">Toxin</keyword>
<comment type="subcellular location">
    <subcellularLocation>
        <location evidence="2">Secreted</location>
    </subcellularLocation>
    <subcellularLocation>
        <location evidence="1">Target cell membrane</location>
    </subcellularLocation>
</comment>
<dbReference type="Pfam" id="PF00023">
    <property type="entry name" value="Ank"/>
    <property type="match status" value="1"/>
</dbReference>
<evidence type="ECO:0000256" key="6">
    <source>
        <dbReference type="ARBA" id="ARBA00022537"/>
    </source>
</evidence>
<evidence type="ECO:0000256" key="14">
    <source>
        <dbReference type="PROSITE-ProRule" id="PRU00023"/>
    </source>
</evidence>
<keyword evidence="12" id="KW-1053">Target membrane</keyword>
<keyword evidence="14" id="KW-0040">ANK repeat</keyword>
<evidence type="ECO:0000256" key="13">
    <source>
        <dbReference type="ARBA" id="ARBA00023303"/>
    </source>
</evidence>
<dbReference type="GO" id="GO:0051480">
    <property type="term" value="P:regulation of cytosolic calcium ion concentration"/>
    <property type="evidence" value="ECO:0007669"/>
    <property type="project" value="TreeGrafter"/>
</dbReference>
<evidence type="ECO:0000256" key="4">
    <source>
        <dbReference type="ARBA" id="ARBA00022483"/>
    </source>
</evidence>
<proteinExistence type="predicted"/>
<dbReference type="PANTHER" id="PTHR10117:SF54">
    <property type="entry name" value="TRANSIENT RECEPTOR POTENTIAL-GAMMA PROTEIN"/>
    <property type="match status" value="1"/>
</dbReference>
<feature type="transmembrane region" description="Helical" evidence="15">
    <location>
        <begin position="401"/>
        <end position="423"/>
    </location>
</feature>
<feature type="repeat" description="ANK" evidence="14">
    <location>
        <begin position="146"/>
        <end position="178"/>
    </location>
</feature>
<evidence type="ECO:0000256" key="15">
    <source>
        <dbReference type="SAM" id="Phobius"/>
    </source>
</evidence>
<protein>
    <submittedName>
        <fullName evidence="17">Transient receptor potential-gamma protein like</fullName>
    </submittedName>
</protein>
<name>A0A8T0G3C7_ARGBR</name>
<keyword evidence="13" id="KW-0407">Ion channel</keyword>
<dbReference type="EMBL" id="JABXBU010000001">
    <property type="protein sequence ID" value="KAF8797005.1"/>
    <property type="molecule type" value="Genomic_DNA"/>
</dbReference>
<evidence type="ECO:0000313" key="17">
    <source>
        <dbReference type="EMBL" id="KAF8797005.1"/>
    </source>
</evidence>
<feature type="transmembrane region" description="Helical" evidence="15">
    <location>
        <begin position="336"/>
        <end position="356"/>
    </location>
</feature>
<evidence type="ECO:0000256" key="7">
    <source>
        <dbReference type="ARBA" id="ARBA00022656"/>
    </source>
</evidence>
<feature type="domain" description="Transient receptor ion channel" evidence="16">
    <location>
        <begin position="181"/>
        <end position="243"/>
    </location>
</feature>
<dbReference type="Pfam" id="PF13637">
    <property type="entry name" value="Ank_4"/>
    <property type="match status" value="1"/>
</dbReference>
<keyword evidence="11" id="KW-0406">Ion transport</keyword>
<evidence type="ECO:0000256" key="9">
    <source>
        <dbReference type="ARBA" id="ARBA00022737"/>
    </source>
</evidence>
<evidence type="ECO:0000256" key="12">
    <source>
        <dbReference type="ARBA" id="ARBA00023298"/>
    </source>
</evidence>
<dbReference type="GO" id="GO:0044218">
    <property type="term" value="C:other organism cell membrane"/>
    <property type="evidence" value="ECO:0007669"/>
    <property type="project" value="UniProtKB-KW"/>
</dbReference>
<dbReference type="Proteomes" id="UP000807504">
    <property type="component" value="Unassembled WGS sequence"/>
</dbReference>
<keyword evidence="4" id="KW-0268">Exocytosis</keyword>
<dbReference type="GO" id="GO:0005886">
    <property type="term" value="C:plasma membrane"/>
    <property type="evidence" value="ECO:0007669"/>
    <property type="project" value="TreeGrafter"/>
</dbReference>
<feature type="transmembrane region" description="Helical" evidence="15">
    <location>
        <begin position="435"/>
        <end position="458"/>
    </location>
</feature>
<dbReference type="Gene3D" id="1.25.40.20">
    <property type="entry name" value="Ankyrin repeat-containing domain"/>
    <property type="match status" value="1"/>
</dbReference>
<evidence type="ECO:0000256" key="2">
    <source>
        <dbReference type="ARBA" id="ARBA00004613"/>
    </source>
</evidence>
<keyword evidence="5" id="KW-0964">Secreted</keyword>
<dbReference type="InterPro" id="IPR002153">
    <property type="entry name" value="TRPC_channel"/>
</dbReference>